<feature type="compositionally biased region" description="Basic and acidic residues" evidence="1">
    <location>
        <begin position="583"/>
        <end position="604"/>
    </location>
</feature>
<dbReference type="GO" id="GO:0005634">
    <property type="term" value="C:nucleus"/>
    <property type="evidence" value="ECO:0007669"/>
    <property type="project" value="TreeGrafter"/>
</dbReference>
<feature type="compositionally biased region" description="Acidic residues" evidence="1">
    <location>
        <begin position="502"/>
        <end position="530"/>
    </location>
</feature>
<sequence length="824" mass="92380">MTSIDIFNPPPNISEDTLQYALYPTKELQDKASVTTLVASILDYVDSLLIPEFLWHRDPFELRVAASDAVENGWMLEGIMRVGDCVDDEWCTVWLLKQISAKWDLAIRVSDSDGEFLLIEAADVLPAWVTPSNSQNRVWIYAFQMHLIPISHVSPPSRKRPVRHKANDSDDEDGIHGDDSDKEYIAVEDALELVRDATVNTHASSEVSSTALQRTQRYPEALRRHTHSTNAYVPQDIAKALSASPALAQKAVEAFYTRDAAQLRVAHKMARFPPSTTVLSTVCLTRTAYAQLRGQKFFPPKVFGRFTEGEDTREWRWRDTGLKLAVGFEILYQESKPRAAVQDMADLQTASAIARKEALGRDSDYQKYIQNLKTSGYFKGELEGSQAWCLLEDKAVSVFIDSRREECRTRESFSTATNVAISQAPESVLYVRGDEDEDAWLNLDAENFDEMLAKTVGRAPGDAVMDVDDEDDEMDPTKAEDRKANEQATRLKDLASKVEQFVEGEGDLDGARFEDEEFSEEEFPDSDDEAKELTEEQRSKDMANLVPQLDPSEYGQMPATYHQSQRVGKSKESQGDNQDNDNDNDKPDPKPMRRPIIMRDRYDGVDSDDETDEEDVEPDSEDEEDQPQVVGDIDIDMGEEQDEFLAFARDALGISEEQWTGIINDRKETGAFVPKNVKVSSAPAKSDDAEPVHRAPEAGPRPNVNPNLDSFEMVMKAMDEELSKLRPGATASSKEKGKAKVDPLGSMDEDKDKIPDDQFEDVDAEMEAELREALEGDEEGEQPLDYNLIKNFLESFKSQAGLSGPVGNLAGRLQPGWQLPRDDA</sequence>
<dbReference type="Pfam" id="PF07093">
    <property type="entry name" value="SGT1"/>
    <property type="match status" value="1"/>
</dbReference>
<evidence type="ECO:0000256" key="1">
    <source>
        <dbReference type="SAM" id="MobiDB-lite"/>
    </source>
</evidence>
<accession>A0A0D7BBH1</accession>
<feature type="compositionally biased region" description="Acidic residues" evidence="1">
    <location>
        <begin position="465"/>
        <end position="474"/>
    </location>
</feature>
<dbReference type="PANTHER" id="PTHR13060:SF0">
    <property type="entry name" value="PROTEIN ECDYSONELESS HOMOLOG"/>
    <property type="match status" value="1"/>
</dbReference>
<dbReference type="PANTHER" id="PTHR13060">
    <property type="entry name" value="SGT1 PROTEIN HSGT1 SUPPRESSOR OF GCR2"/>
    <property type="match status" value="1"/>
</dbReference>
<evidence type="ECO:0000313" key="3">
    <source>
        <dbReference type="Proteomes" id="UP000054007"/>
    </source>
</evidence>
<feature type="region of interest" description="Disordered" evidence="1">
    <location>
        <begin position="501"/>
        <end position="631"/>
    </location>
</feature>
<evidence type="ECO:0000313" key="2">
    <source>
        <dbReference type="EMBL" id="KIY67595.1"/>
    </source>
</evidence>
<feature type="region of interest" description="Disordered" evidence="1">
    <location>
        <begin position="674"/>
        <end position="708"/>
    </location>
</feature>
<name>A0A0D7BBH1_9AGAR</name>
<keyword evidence="3" id="KW-1185">Reference proteome</keyword>
<dbReference type="STRING" id="1314674.A0A0D7BBH1"/>
<gene>
    <name evidence="2" type="ORF">CYLTODRAFT_352909</name>
</gene>
<feature type="region of interest" description="Disordered" evidence="1">
    <location>
        <begin position="721"/>
        <end position="761"/>
    </location>
</feature>
<evidence type="ECO:0008006" key="4">
    <source>
        <dbReference type="Google" id="ProtNLM"/>
    </source>
</evidence>
<reference evidence="2 3" key="1">
    <citation type="journal article" date="2015" name="Fungal Genet. Biol.">
        <title>Evolution of novel wood decay mechanisms in Agaricales revealed by the genome sequences of Fistulina hepatica and Cylindrobasidium torrendii.</title>
        <authorList>
            <person name="Floudas D."/>
            <person name="Held B.W."/>
            <person name="Riley R."/>
            <person name="Nagy L.G."/>
            <person name="Koehler G."/>
            <person name="Ransdell A.S."/>
            <person name="Younus H."/>
            <person name="Chow J."/>
            <person name="Chiniquy J."/>
            <person name="Lipzen A."/>
            <person name="Tritt A."/>
            <person name="Sun H."/>
            <person name="Haridas S."/>
            <person name="LaButti K."/>
            <person name="Ohm R.A."/>
            <person name="Kues U."/>
            <person name="Blanchette R.A."/>
            <person name="Grigoriev I.V."/>
            <person name="Minto R.E."/>
            <person name="Hibbett D.S."/>
        </authorList>
    </citation>
    <scope>NUCLEOTIDE SEQUENCE [LARGE SCALE GENOMIC DNA]</scope>
    <source>
        <strain evidence="2 3">FP15055 ss-10</strain>
    </source>
</reference>
<proteinExistence type="predicted"/>
<dbReference type="OrthoDB" id="27237at2759"/>
<protein>
    <recommendedName>
        <fullName evidence="4">SGT1-domain-containing protein</fullName>
    </recommendedName>
</protein>
<feature type="compositionally biased region" description="Basic and acidic residues" evidence="1">
    <location>
        <begin position="685"/>
        <end position="696"/>
    </location>
</feature>
<dbReference type="Proteomes" id="UP000054007">
    <property type="component" value="Unassembled WGS sequence"/>
</dbReference>
<feature type="region of interest" description="Disordered" evidence="1">
    <location>
        <begin position="154"/>
        <end position="179"/>
    </location>
</feature>
<feature type="region of interest" description="Disordered" evidence="1">
    <location>
        <begin position="462"/>
        <end position="487"/>
    </location>
</feature>
<feature type="compositionally biased region" description="Basic and acidic residues" evidence="1">
    <location>
        <begin position="531"/>
        <end position="541"/>
    </location>
</feature>
<dbReference type="InterPro" id="IPR010770">
    <property type="entry name" value="Ecd"/>
</dbReference>
<feature type="compositionally biased region" description="Basic and acidic residues" evidence="1">
    <location>
        <begin position="475"/>
        <end position="487"/>
    </location>
</feature>
<feature type="compositionally biased region" description="Acidic residues" evidence="1">
    <location>
        <begin position="605"/>
        <end position="626"/>
    </location>
</feature>
<organism evidence="2 3">
    <name type="scientific">Cylindrobasidium torrendii FP15055 ss-10</name>
    <dbReference type="NCBI Taxonomy" id="1314674"/>
    <lineage>
        <taxon>Eukaryota</taxon>
        <taxon>Fungi</taxon>
        <taxon>Dikarya</taxon>
        <taxon>Basidiomycota</taxon>
        <taxon>Agaricomycotina</taxon>
        <taxon>Agaricomycetes</taxon>
        <taxon>Agaricomycetidae</taxon>
        <taxon>Agaricales</taxon>
        <taxon>Marasmiineae</taxon>
        <taxon>Physalacriaceae</taxon>
        <taxon>Cylindrobasidium</taxon>
    </lineage>
</organism>
<dbReference type="EMBL" id="KN880522">
    <property type="protein sequence ID" value="KIY67595.1"/>
    <property type="molecule type" value="Genomic_DNA"/>
</dbReference>
<dbReference type="AlphaFoldDB" id="A0A0D7BBH1"/>